<evidence type="ECO:0000313" key="3">
    <source>
        <dbReference type="Proteomes" id="UP000184267"/>
    </source>
</evidence>
<dbReference type="EMBL" id="MNAD01001563">
    <property type="protein sequence ID" value="OJT04030.1"/>
    <property type="molecule type" value="Genomic_DNA"/>
</dbReference>
<dbReference type="Pfam" id="PF14737">
    <property type="entry name" value="DUF4470"/>
    <property type="match status" value="1"/>
</dbReference>
<dbReference type="Proteomes" id="UP000184267">
    <property type="component" value="Unassembled WGS sequence"/>
</dbReference>
<dbReference type="InterPro" id="IPR011990">
    <property type="entry name" value="TPR-like_helical_dom_sf"/>
</dbReference>
<sequence length="325" mass="36373">MGHQAEKFKLEGNDHFKAGRLQRYFTYERILDEIHYPVHGYSQAKQADPTDPVYPSNLSAALYEVGDYAGCIDAVLRAWRILDGKDTKPDLLVRLSNRLAKALSLGVRAMTISQTDLHANEAGIQELRKAAKTASEGLGNATTAEDLVRTDDTKEYYSIGNDPVINLVEGWGSRTESDILDFNKLSRERLSQMAFLFGGVGDGRHAFGTICGVFDAYKALPRTKQAIFRTHLTMLDIHEAAIARDLCMLILLDNLNHTNEPKTRDEIKSTLMYMFLAPVMPNYSHSCLRKVMADIRARLLTSTPGLPQYWAAPGQRCCPRRPSHA</sequence>
<protein>
    <recommendedName>
        <fullName evidence="1">DUF4470 domain-containing protein</fullName>
    </recommendedName>
</protein>
<dbReference type="STRING" id="154538.A0A1M2V8R0"/>
<comment type="caution">
    <text evidence="2">The sequence shown here is derived from an EMBL/GenBank/DDBJ whole genome shotgun (WGS) entry which is preliminary data.</text>
</comment>
<evidence type="ECO:0000259" key="1">
    <source>
        <dbReference type="Pfam" id="PF14737"/>
    </source>
</evidence>
<keyword evidence="3" id="KW-1185">Reference proteome</keyword>
<feature type="domain" description="DUF4470" evidence="1">
    <location>
        <begin position="160"/>
        <end position="273"/>
    </location>
</feature>
<dbReference type="OrthoDB" id="2423701at2759"/>
<dbReference type="InterPro" id="IPR027974">
    <property type="entry name" value="DUF4470"/>
</dbReference>
<accession>A0A1M2V8R0</accession>
<dbReference type="AlphaFoldDB" id="A0A1M2V8R0"/>
<proteinExistence type="predicted"/>
<evidence type="ECO:0000313" key="2">
    <source>
        <dbReference type="EMBL" id="OJT04030.1"/>
    </source>
</evidence>
<dbReference type="Gene3D" id="1.25.40.10">
    <property type="entry name" value="Tetratricopeptide repeat domain"/>
    <property type="match status" value="1"/>
</dbReference>
<gene>
    <name evidence="2" type="ORF">TRAPUB_5266</name>
</gene>
<dbReference type="SUPFAM" id="SSF48452">
    <property type="entry name" value="TPR-like"/>
    <property type="match status" value="1"/>
</dbReference>
<name>A0A1M2V8R0_TRAPU</name>
<reference evidence="2 3" key="1">
    <citation type="submission" date="2016-10" db="EMBL/GenBank/DDBJ databases">
        <title>Genome sequence of the basidiomycete white-rot fungus Trametes pubescens.</title>
        <authorList>
            <person name="Makela M.R."/>
            <person name="Granchi Z."/>
            <person name="Peng M."/>
            <person name="De Vries R.P."/>
            <person name="Grigoriev I."/>
            <person name="Riley R."/>
            <person name="Hilden K."/>
        </authorList>
    </citation>
    <scope>NUCLEOTIDE SEQUENCE [LARGE SCALE GENOMIC DNA]</scope>
    <source>
        <strain evidence="2 3">FBCC735</strain>
    </source>
</reference>
<organism evidence="2 3">
    <name type="scientific">Trametes pubescens</name>
    <name type="common">White-rot fungus</name>
    <dbReference type="NCBI Taxonomy" id="154538"/>
    <lineage>
        <taxon>Eukaryota</taxon>
        <taxon>Fungi</taxon>
        <taxon>Dikarya</taxon>
        <taxon>Basidiomycota</taxon>
        <taxon>Agaricomycotina</taxon>
        <taxon>Agaricomycetes</taxon>
        <taxon>Polyporales</taxon>
        <taxon>Polyporaceae</taxon>
        <taxon>Trametes</taxon>
    </lineage>
</organism>